<sequence length="245" mass="27833">MKPAKSRQILNAPLSWRDMPWGDYFRDALTQQLQPYLGKLYGFHMLKLGNLSAEINTENCAISHQVNVGSQGELLQVLADPMQLPFESKSIDACLLAHTLAWSQDPHRVLREVDRVLIDDGWMIISGFNPFSLLGVSKIVPGLTRKAPWSGRMFSQMRLLDWLGLLNYEVVYRTRFQVLPWHRQGGKLISAHLPALGCLNIVVARKRTFPLLPTRAKKSLSTSNIRQTVNATRQFRKAEDQDSVL</sequence>
<dbReference type="AlphaFoldDB" id="A0A1I5AWN7"/>
<dbReference type="Gene3D" id="3.40.50.150">
    <property type="entry name" value="Vaccinia Virus protein VP39"/>
    <property type="match status" value="1"/>
</dbReference>
<dbReference type="Proteomes" id="UP000198968">
    <property type="component" value="Unassembled WGS sequence"/>
</dbReference>
<dbReference type="PANTHER" id="PTHR43036">
    <property type="entry name" value="OSJNBB0011N17.9 PROTEIN"/>
    <property type="match status" value="1"/>
</dbReference>
<dbReference type="PANTHER" id="PTHR43036:SF2">
    <property type="entry name" value="OS04G0481300 PROTEIN"/>
    <property type="match status" value="1"/>
</dbReference>
<dbReference type="GO" id="GO:0032259">
    <property type="term" value="P:methylation"/>
    <property type="evidence" value="ECO:0007669"/>
    <property type="project" value="UniProtKB-KW"/>
</dbReference>
<gene>
    <name evidence="2" type="ORF">SAMN05428971_2189</name>
</gene>
<dbReference type="InterPro" id="IPR029063">
    <property type="entry name" value="SAM-dependent_MTases_sf"/>
</dbReference>
<reference evidence="3" key="1">
    <citation type="submission" date="2016-10" db="EMBL/GenBank/DDBJ databases">
        <authorList>
            <person name="Varghese N."/>
            <person name="Submissions S."/>
        </authorList>
    </citation>
    <scope>NUCLEOTIDE SEQUENCE [LARGE SCALE GENOMIC DNA]</scope>
    <source>
        <strain evidence="3">OV426</strain>
    </source>
</reference>
<dbReference type="EMBL" id="FOVG01000001">
    <property type="protein sequence ID" value="SFN66858.1"/>
    <property type="molecule type" value="Genomic_DNA"/>
</dbReference>
<keyword evidence="2" id="KW-0489">Methyltransferase</keyword>
<keyword evidence="3" id="KW-1185">Reference proteome</keyword>
<dbReference type="OrthoDB" id="6191410at2"/>
<accession>A0A1I5AWN7</accession>
<protein>
    <submittedName>
        <fullName evidence="2">Methyltransferase domain-containing protein</fullName>
    </submittedName>
</protein>
<dbReference type="InterPro" id="IPR013216">
    <property type="entry name" value="Methyltransf_11"/>
</dbReference>
<evidence type="ECO:0000259" key="1">
    <source>
        <dbReference type="Pfam" id="PF08241"/>
    </source>
</evidence>
<keyword evidence="2" id="KW-0808">Transferase</keyword>
<dbReference type="GO" id="GO:0008757">
    <property type="term" value="F:S-adenosylmethionine-dependent methyltransferase activity"/>
    <property type="evidence" value="ECO:0007669"/>
    <property type="project" value="InterPro"/>
</dbReference>
<evidence type="ECO:0000313" key="2">
    <source>
        <dbReference type="EMBL" id="SFN66858.1"/>
    </source>
</evidence>
<name>A0A1I5AWN7_9GAMM</name>
<feature type="domain" description="Methyltransferase type 11" evidence="1">
    <location>
        <begin position="70"/>
        <end position="125"/>
    </location>
</feature>
<dbReference type="RefSeq" id="WP_090963462.1">
    <property type="nucleotide sequence ID" value="NZ_FOVG01000001.1"/>
</dbReference>
<dbReference type="SUPFAM" id="SSF53335">
    <property type="entry name" value="S-adenosyl-L-methionine-dependent methyltransferases"/>
    <property type="match status" value="1"/>
</dbReference>
<proteinExistence type="predicted"/>
<organism evidence="2 3">
    <name type="scientific">Candidatus Pantoea varia</name>
    <dbReference type="NCBI Taxonomy" id="1881036"/>
    <lineage>
        <taxon>Bacteria</taxon>
        <taxon>Pseudomonadati</taxon>
        <taxon>Pseudomonadota</taxon>
        <taxon>Gammaproteobacteria</taxon>
        <taxon>Enterobacterales</taxon>
        <taxon>Erwiniaceae</taxon>
        <taxon>Pantoea</taxon>
    </lineage>
</organism>
<dbReference type="Pfam" id="PF08241">
    <property type="entry name" value="Methyltransf_11"/>
    <property type="match status" value="1"/>
</dbReference>
<evidence type="ECO:0000313" key="3">
    <source>
        <dbReference type="Proteomes" id="UP000198968"/>
    </source>
</evidence>